<accession>A0AAW1H6G2</accession>
<dbReference type="AlphaFoldDB" id="A0AAW1H6G2"/>
<feature type="transmembrane region" description="Helical" evidence="1">
    <location>
        <begin position="96"/>
        <end position="117"/>
    </location>
</feature>
<comment type="caution">
    <text evidence="2">The sequence shown here is derived from an EMBL/GenBank/DDBJ whole genome shotgun (WGS) entry which is preliminary data.</text>
</comment>
<dbReference type="EMBL" id="JBDFQZ010000012">
    <property type="protein sequence ID" value="KAK9671343.1"/>
    <property type="molecule type" value="Genomic_DNA"/>
</dbReference>
<dbReference type="PANTHER" id="PTHR34658:SF2">
    <property type="entry name" value="OS01G0151800 PROTEIN"/>
    <property type="match status" value="1"/>
</dbReference>
<reference evidence="2" key="1">
    <citation type="submission" date="2024-03" db="EMBL/GenBank/DDBJ databases">
        <title>WGS assembly of Saponaria officinalis var. Norfolk2.</title>
        <authorList>
            <person name="Jenkins J."/>
            <person name="Shu S."/>
            <person name="Grimwood J."/>
            <person name="Barry K."/>
            <person name="Goodstein D."/>
            <person name="Schmutz J."/>
            <person name="Leebens-Mack J."/>
            <person name="Osbourn A."/>
        </authorList>
    </citation>
    <scope>NUCLEOTIDE SEQUENCE [LARGE SCALE GENOMIC DNA]</scope>
    <source>
        <strain evidence="2">JIC</strain>
    </source>
</reference>
<keyword evidence="1" id="KW-0812">Transmembrane</keyword>
<keyword evidence="3" id="KW-1185">Reference proteome</keyword>
<protein>
    <submittedName>
        <fullName evidence="2">Uncharacterized protein</fullName>
    </submittedName>
</protein>
<evidence type="ECO:0000313" key="2">
    <source>
        <dbReference type="EMBL" id="KAK9671343.1"/>
    </source>
</evidence>
<evidence type="ECO:0000256" key="1">
    <source>
        <dbReference type="SAM" id="Phobius"/>
    </source>
</evidence>
<keyword evidence="1" id="KW-1133">Transmembrane helix</keyword>
<gene>
    <name evidence="2" type="ORF">RND81_12G023500</name>
</gene>
<organism evidence="2 3">
    <name type="scientific">Saponaria officinalis</name>
    <name type="common">Common soapwort</name>
    <name type="synonym">Lychnis saponaria</name>
    <dbReference type="NCBI Taxonomy" id="3572"/>
    <lineage>
        <taxon>Eukaryota</taxon>
        <taxon>Viridiplantae</taxon>
        <taxon>Streptophyta</taxon>
        <taxon>Embryophyta</taxon>
        <taxon>Tracheophyta</taxon>
        <taxon>Spermatophyta</taxon>
        <taxon>Magnoliopsida</taxon>
        <taxon>eudicotyledons</taxon>
        <taxon>Gunneridae</taxon>
        <taxon>Pentapetalae</taxon>
        <taxon>Caryophyllales</taxon>
        <taxon>Caryophyllaceae</taxon>
        <taxon>Caryophylleae</taxon>
        <taxon>Saponaria</taxon>
    </lineage>
</organism>
<proteinExistence type="predicted"/>
<name>A0AAW1H6G2_SAPOF</name>
<evidence type="ECO:0000313" key="3">
    <source>
        <dbReference type="Proteomes" id="UP001443914"/>
    </source>
</evidence>
<sequence length="119" mass="12770">MALSGLFTVINPCQLSSWHRTMLLYAGVWTAFLSLTVAIAALTPEASFIWAISPSSSFSSACGADRSNSFLRVPVDFPSDVVCLPAKLFRRSKIDLVVPPIFAALLVASSACVVRFMGL</sequence>
<keyword evidence="1" id="KW-0472">Membrane</keyword>
<feature type="transmembrane region" description="Helical" evidence="1">
    <location>
        <begin position="22"/>
        <end position="42"/>
    </location>
</feature>
<dbReference type="Proteomes" id="UP001443914">
    <property type="component" value="Unassembled WGS sequence"/>
</dbReference>
<dbReference type="PANTHER" id="PTHR34658">
    <property type="entry name" value="OS01G0151800 PROTEIN"/>
    <property type="match status" value="1"/>
</dbReference>